<dbReference type="InterPro" id="IPR045099">
    <property type="entry name" value="PITH1-like"/>
</dbReference>
<dbReference type="InterPro" id="IPR037047">
    <property type="entry name" value="PITH_dom_sf"/>
</dbReference>
<dbReference type="GO" id="GO:0005634">
    <property type="term" value="C:nucleus"/>
    <property type="evidence" value="ECO:0007669"/>
    <property type="project" value="TreeGrafter"/>
</dbReference>
<organism evidence="4 5">
    <name type="scientific">Clohesyomyces aquaticus</name>
    <dbReference type="NCBI Taxonomy" id="1231657"/>
    <lineage>
        <taxon>Eukaryota</taxon>
        <taxon>Fungi</taxon>
        <taxon>Dikarya</taxon>
        <taxon>Ascomycota</taxon>
        <taxon>Pezizomycotina</taxon>
        <taxon>Dothideomycetes</taxon>
        <taxon>Pleosporomycetidae</taxon>
        <taxon>Pleosporales</taxon>
        <taxon>Lindgomycetaceae</taxon>
        <taxon>Clohesyomyces</taxon>
    </lineage>
</organism>
<dbReference type="PANTHER" id="PTHR12175">
    <property type="entry name" value="AD039 HT014 THIOREDOXIN FAMILY TRP26"/>
    <property type="match status" value="1"/>
</dbReference>
<evidence type="ECO:0000259" key="3">
    <source>
        <dbReference type="PROSITE" id="PS51532"/>
    </source>
</evidence>
<comment type="similarity">
    <text evidence="1">Belongs to the PITHD1 family.</text>
</comment>
<dbReference type="InterPro" id="IPR008979">
    <property type="entry name" value="Galactose-bd-like_sf"/>
</dbReference>
<dbReference type="PROSITE" id="PS51532">
    <property type="entry name" value="PITH"/>
    <property type="match status" value="1"/>
</dbReference>
<dbReference type="OrthoDB" id="2635at2759"/>
<feature type="domain" description="PITH" evidence="3">
    <location>
        <begin position="28"/>
        <end position="206"/>
    </location>
</feature>
<comment type="caution">
    <text evidence="4">The sequence shown here is derived from an EMBL/GenBank/DDBJ whole genome shotgun (WGS) entry which is preliminary data.</text>
</comment>
<evidence type="ECO:0000256" key="1">
    <source>
        <dbReference type="ARBA" id="ARBA00025788"/>
    </source>
</evidence>
<dbReference type="FunFam" id="2.60.120.470:FF:000003">
    <property type="entry name" value="DUF1000 domain protein (AFU_orthologue AFUA_1G09230)"/>
    <property type="match status" value="1"/>
</dbReference>
<name>A0A1Y2A9P8_9PLEO</name>
<sequence length="226" mass="25328">MSHHHHGHHHGGHDEEHAEAHNHVHDHDDDITPALQNLLYEQVDFSKLHTLNEEDSNSGRAICQKTWAQRMDTEPELKSSTDEQLLVIVPFTGQVRLHSILVRTSPTESSPKTLKVFLNPPSNSLDFETASEKEPTQTLSISQTSEVQELPVKRAYFNTTTCLALFFEDNWSGGDEDVTRISYLAFKGDFMKLNKEPVSFLYEAAANPSDHTMVAGIGQGVGRSIQ</sequence>
<reference evidence="4 5" key="1">
    <citation type="submission" date="2016-07" db="EMBL/GenBank/DDBJ databases">
        <title>Pervasive Adenine N6-methylation of Active Genes in Fungi.</title>
        <authorList>
            <consortium name="DOE Joint Genome Institute"/>
            <person name="Mondo S.J."/>
            <person name="Dannebaum R.O."/>
            <person name="Kuo R.C."/>
            <person name="Labutti K."/>
            <person name="Haridas S."/>
            <person name="Kuo A."/>
            <person name="Salamov A."/>
            <person name="Ahrendt S.R."/>
            <person name="Lipzen A."/>
            <person name="Sullivan W."/>
            <person name="Andreopoulos W.B."/>
            <person name="Clum A."/>
            <person name="Lindquist E."/>
            <person name="Daum C."/>
            <person name="Ramamoorthy G.K."/>
            <person name="Gryganskyi A."/>
            <person name="Culley D."/>
            <person name="Magnuson J.K."/>
            <person name="James T.Y."/>
            <person name="O'Malley M.A."/>
            <person name="Stajich J.E."/>
            <person name="Spatafora J.W."/>
            <person name="Visel A."/>
            <person name="Grigoriev I.V."/>
        </authorList>
    </citation>
    <scope>NUCLEOTIDE SEQUENCE [LARGE SCALE GENOMIC DNA]</scope>
    <source>
        <strain evidence="4 5">CBS 115471</strain>
    </source>
</reference>
<feature type="compositionally biased region" description="Basic residues" evidence="2">
    <location>
        <begin position="1"/>
        <end position="11"/>
    </location>
</feature>
<accession>A0A1Y2A9P8</accession>
<evidence type="ECO:0000313" key="5">
    <source>
        <dbReference type="Proteomes" id="UP000193144"/>
    </source>
</evidence>
<dbReference type="AlphaFoldDB" id="A0A1Y2A9P8"/>
<dbReference type="InterPro" id="IPR010400">
    <property type="entry name" value="PITH_dom"/>
</dbReference>
<dbReference type="Pfam" id="PF06201">
    <property type="entry name" value="PITH"/>
    <property type="match status" value="1"/>
</dbReference>
<feature type="region of interest" description="Disordered" evidence="2">
    <location>
        <begin position="1"/>
        <end position="29"/>
    </location>
</feature>
<dbReference type="EMBL" id="MCFA01000004">
    <property type="protein sequence ID" value="ORY19037.1"/>
    <property type="molecule type" value="Genomic_DNA"/>
</dbReference>
<feature type="compositionally biased region" description="Basic and acidic residues" evidence="2">
    <location>
        <begin position="12"/>
        <end position="29"/>
    </location>
</feature>
<dbReference type="Proteomes" id="UP000193144">
    <property type="component" value="Unassembled WGS sequence"/>
</dbReference>
<keyword evidence="5" id="KW-1185">Reference proteome</keyword>
<proteinExistence type="inferred from homology"/>
<dbReference type="SUPFAM" id="SSF49785">
    <property type="entry name" value="Galactose-binding domain-like"/>
    <property type="match status" value="1"/>
</dbReference>
<dbReference type="STRING" id="1231657.A0A1Y2A9P8"/>
<evidence type="ECO:0000256" key="2">
    <source>
        <dbReference type="SAM" id="MobiDB-lite"/>
    </source>
</evidence>
<gene>
    <name evidence="4" type="ORF">BCR34DRAFT_553166</name>
</gene>
<protein>
    <submittedName>
        <fullName evidence="4">PITH domain-domain-containing protein</fullName>
    </submittedName>
</protein>
<dbReference type="PANTHER" id="PTHR12175:SF1">
    <property type="entry name" value="PITH DOMAIN-CONTAINING PROTEIN 1"/>
    <property type="match status" value="1"/>
</dbReference>
<dbReference type="GO" id="GO:0005737">
    <property type="term" value="C:cytoplasm"/>
    <property type="evidence" value="ECO:0007669"/>
    <property type="project" value="UniProtKB-ARBA"/>
</dbReference>
<evidence type="ECO:0000313" key="4">
    <source>
        <dbReference type="EMBL" id="ORY19037.1"/>
    </source>
</evidence>
<dbReference type="Gene3D" id="2.60.120.470">
    <property type="entry name" value="PITH domain"/>
    <property type="match status" value="1"/>
</dbReference>